<dbReference type="GO" id="GO:0008289">
    <property type="term" value="F:lipid binding"/>
    <property type="evidence" value="ECO:0007669"/>
    <property type="project" value="InterPro"/>
</dbReference>
<dbReference type="InterPro" id="IPR017943">
    <property type="entry name" value="Bactericidal_perm-incr_a/b_dom"/>
</dbReference>
<dbReference type="AlphaFoldDB" id="A0AA36GS71"/>
<dbReference type="InterPro" id="IPR001124">
    <property type="entry name" value="Lipid-bd_serum_glycop_C"/>
</dbReference>
<evidence type="ECO:0000313" key="2">
    <source>
        <dbReference type="EMBL" id="CAJ0597294.1"/>
    </source>
</evidence>
<dbReference type="GO" id="GO:0005615">
    <property type="term" value="C:extracellular space"/>
    <property type="evidence" value="ECO:0007669"/>
    <property type="project" value="TreeGrafter"/>
</dbReference>
<dbReference type="SMART" id="SM00329">
    <property type="entry name" value="BPI2"/>
    <property type="match status" value="1"/>
</dbReference>
<accession>A0AA36GS71</accession>
<dbReference type="Gene3D" id="3.15.20.10">
    <property type="entry name" value="Bactericidal permeability-increasing protein, domain 2"/>
    <property type="match status" value="1"/>
</dbReference>
<dbReference type="SUPFAM" id="SSF55394">
    <property type="entry name" value="Bactericidal permeability-increasing protein, BPI"/>
    <property type="match status" value="1"/>
</dbReference>
<comment type="caution">
    <text evidence="2">The sequence shown here is derived from an EMBL/GenBank/DDBJ whole genome shotgun (WGS) entry which is preliminary data.</text>
</comment>
<name>A0AA36GS71_CYLNA</name>
<dbReference type="Pfam" id="PF02886">
    <property type="entry name" value="LBP_BPI_CETP_C"/>
    <property type="match status" value="1"/>
</dbReference>
<dbReference type="InterPro" id="IPR032942">
    <property type="entry name" value="BPI/LBP/Plunc"/>
</dbReference>
<dbReference type="PANTHER" id="PTHR10504:SF145">
    <property type="entry name" value="PROTEIN CBG15266"/>
    <property type="match status" value="1"/>
</dbReference>
<dbReference type="EMBL" id="CATQJL010000223">
    <property type="protein sequence ID" value="CAJ0597294.1"/>
    <property type="molecule type" value="Genomic_DNA"/>
</dbReference>
<organism evidence="2 3">
    <name type="scientific">Cylicocyclus nassatus</name>
    <name type="common">Nematode worm</name>
    <dbReference type="NCBI Taxonomy" id="53992"/>
    <lineage>
        <taxon>Eukaryota</taxon>
        <taxon>Metazoa</taxon>
        <taxon>Ecdysozoa</taxon>
        <taxon>Nematoda</taxon>
        <taxon>Chromadorea</taxon>
        <taxon>Rhabditida</taxon>
        <taxon>Rhabditina</taxon>
        <taxon>Rhabditomorpha</taxon>
        <taxon>Strongyloidea</taxon>
        <taxon>Strongylidae</taxon>
        <taxon>Cylicocyclus</taxon>
    </lineage>
</organism>
<dbReference type="Proteomes" id="UP001176961">
    <property type="component" value="Unassembled WGS sequence"/>
</dbReference>
<dbReference type="PANTHER" id="PTHR10504">
    <property type="entry name" value="BACTERICIDAL PERMEABILITY-INCREASING BPI PROTEIN-RELATED"/>
    <property type="match status" value="1"/>
</dbReference>
<feature type="domain" description="Lipid-binding serum glycoprotein C-terminal" evidence="1">
    <location>
        <begin position="151"/>
        <end position="358"/>
    </location>
</feature>
<evidence type="ECO:0000259" key="1">
    <source>
        <dbReference type="SMART" id="SM00329"/>
    </source>
</evidence>
<sequence length="363" mass="41288">MLGLEQDLLIYLNIVIPSEATNGRQITEHIDLIDRKPQVKASGWMNVLASDIQMNVSAKAIAFDDRPQIEVGECEANACEVAQSILLTNFNNFLLSLQLHLPVGQDFYVDYAVEKNPNFTSKYVEAEAAAEILYEDHSCHPEKIEGWTEAGLIPKMAVTWMRESVSNCLLKSAHEGKLVKFTVTKDLPTIGPRLKTSYSIFSICIGRFFKKLRTDYPDQYVDLHFHTYEVLFVQMQGDDVKINVTFAVDFYINPMKQHLKPLARLILSSSSTVIPEIIRKKFSGNLTETTDDIREDFSEIGEIPETFLDLFKKLFTMTSRVIVESILHKGVPIPVFDNVTISGSSEIRVFNKYIRLNADFEFE</sequence>
<evidence type="ECO:0000313" key="3">
    <source>
        <dbReference type="Proteomes" id="UP001176961"/>
    </source>
</evidence>
<reference evidence="2" key="1">
    <citation type="submission" date="2023-07" db="EMBL/GenBank/DDBJ databases">
        <authorList>
            <consortium name="CYATHOMIX"/>
        </authorList>
    </citation>
    <scope>NUCLEOTIDE SEQUENCE</scope>
    <source>
        <strain evidence="2">N/A</strain>
    </source>
</reference>
<keyword evidence="3" id="KW-1185">Reference proteome</keyword>
<protein>
    <recommendedName>
        <fullName evidence="1">Lipid-binding serum glycoprotein C-terminal domain-containing protein</fullName>
    </recommendedName>
</protein>
<proteinExistence type="predicted"/>
<gene>
    <name evidence="2" type="ORF">CYNAS_LOCUS9277</name>
</gene>